<accession>X8DGN8</accession>
<evidence type="ECO:0000313" key="1">
    <source>
        <dbReference type="EMBL" id="EUA67767.1"/>
    </source>
</evidence>
<dbReference type="EMBL" id="JAOJ01000003">
    <property type="protein sequence ID" value="EUA67767.1"/>
    <property type="molecule type" value="Genomic_DNA"/>
</dbReference>
<organism evidence="1 2">
    <name type="scientific">Mycobacteroides abscessus subsp. bolletii 1513</name>
    <dbReference type="NCBI Taxonomy" id="1299321"/>
    <lineage>
        <taxon>Bacteria</taxon>
        <taxon>Bacillati</taxon>
        <taxon>Actinomycetota</taxon>
        <taxon>Actinomycetes</taxon>
        <taxon>Mycobacteriales</taxon>
        <taxon>Mycobacteriaceae</taxon>
        <taxon>Mycobacteroides</taxon>
        <taxon>Mycobacteroides abscessus</taxon>
    </lineage>
</organism>
<dbReference type="PATRIC" id="fig|1299321.3.peg.3874"/>
<gene>
    <name evidence="1" type="ORF">I540_4023</name>
</gene>
<comment type="caution">
    <text evidence="1">The sequence shown here is derived from an EMBL/GenBank/DDBJ whole genome shotgun (WGS) entry which is preliminary data.</text>
</comment>
<sequence length="145" mass="15965">MSARYGVREVFNGRYRVVKRFGNGDFAEKGSYPTKAMAQGRAAQLEQRAARRDAVAEAKRRAKNHCECKGECGHLHFASRTCQWGEGEDMGGGIGKVVLVAVPLDGDDTNLSLTNIRMLCQLCKQHHDADRINGGAALFDIKEPE</sequence>
<reference evidence="1 2" key="1">
    <citation type="submission" date="2013-12" db="EMBL/GenBank/DDBJ databases">
        <authorList>
            <person name="Zelazny A."/>
            <person name="Olivier K."/>
            <person name="Holland S."/>
            <person name="Lenaerts A."/>
            <person name="Ordway D."/>
            <person name="DeGroote M.A."/>
            <person name="Parker T."/>
            <person name="Sizemore C."/>
            <person name="Tallon L.J."/>
            <person name="Sadzewicz L.K."/>
            <person name="Sengamalay N."/>
            <person name="Fraser C.M."/>
            <person name="Hine E."/>
            <person name="Shefchek K.A."/>
            <person name="Das S.P."/>
            <person name="Tettelin H."/>
        </authorList>
    </citation>
    <scope>NUCLEOTIDE SEQUENCE [LARGE SCALE GENOMIC DNA]</scope>
    <source>
        <strain evidence="1 2">1513</strain>
    </source>
</reference>
<dbReference type="AlphaFoldDB" id="X8DGN8"/>
<evidence type="ECO:0000313" key="2">
    <source>
        <dbReference type="Proteomes" id="UP000023351"/>
    </source>
</evidence>
<protein>
    <recommendedName>
        <fullName evidence="3">HNH endonuclease</fullName>
    </recommendedName>
</protein>
<evidence type="ECO:0008006" key="3">
    <source>
        <dbReference type="Google" id="ProtNLM"/>
    </source>
</evidence>
<proteinExistence type="predicted"/>
<name>X8DGN8_9MYCO</name>
<dbReference type="Proteomes" id="UP000023351">
    <property type="component" value="Unassembled WGS sequence"/>
</dbReference>